<dbReference type="STRING" id="1121400.SAMN02746065_101271"/>
<dbReference type="Gene3D" id="1.20.1630.10">
    <property type="entry name" value="Formate dehydrogenase/DMSO reductase domain"/>
    <property type="match status" value="1"/>
</dbReference>
<name>A0A1W1YR09_9BACT</name>
<sequence>MSGFHEGSAMLLSNFVLPNDLHVHWSMMIVLYPYITGLVDGAFIIAALYYLFDIKTLKPVARFSLLFALAFLCCATIPLLLHLGRPERNFNMLLTPNPSSAMAGFGYIYAVSMGVLGFIVLFVYREDLVRLKQQSRGMMKLIYRLLTFDCDDLSPKAMALNERLIKILVGLGIPVAAVLHGYVGFIFGGVKANPTWSTPLMPVIFLFSACVSGISAIVLAYIVIRKLTGKAIDGPCIITCIKTLTGFFILAFSFEMLEVFSHSYLKSGYHHMVEGLLNGPLAASFWLWQVKICSGIPLVLLGVMAFIKLSQTRYNLLAAGVSAILLLQVFIMRWNVVIGGQLMSKSARGYTVFHPEWLDKEGILSVIVVMIIPFVILFVLGKIFPFWSDDRGESID</sequence>
<dbReference type="GO" id="GO:0005886">
    <property type="term" value="C:plasma membrane"/>
    <property type="evidence" value="ECO:0007669"/>
    <property type="project" value="UniProtKB-SubCell"/>
</dbReference>
<dbReference type="Pfam" id="PF03916">
    <property type="entry name" value="NrfD"/>
    <property type="match status" value="1"/>
</dbReference>
<feature type="transmembrane region" description="Helical" evidence="7">
    <location>
        <begin position="314"/>
        <end position="334"/>
    </location>
</feature>
<evidence type="ECO:0000256" key="3">
    <source>
        <dbReference type="ARBA" id="ARBA00022475"/>
    </source>
</evidence>
<keyword evidence="9" id="KW-1185">Reference proteome</keyword>
<evidence type="ECO:0000256" key="1">
    <source>
        <dbReference type="ARBA" id="ARBA00004651"/>
    </source>
</evidence>
<evidence type="ECO:0000256" key="5">
    <source>
        <dbReference type="ARBA" id="ARBA00022989"/>
    </source>
</evidence>
<dbReference type="RefSeq" id="WP_232366990.1">
    <property type="nucleotide sequence ID" value="NZ_FWXY01000001.1"/>
</dbReference>
<protein>
    <submittedName>
        <fullName evidence="8">Ni/Fe-hydrogenase 2 integral membrane subunit HybB</fullName>
    </submittedName>
</protein>
<feature type="transmembrane region" description="Helical" evidence="7">
    <location>
        <begin position="362"/>
        <end position="381"/>
    </location>
</feature>
<evidence type="ECO:0000256" key="4">
    <source>
        <dbReference type="ARBA" id="ARBA00022692"/>
    </source>
</evidence>
<dbReference type="PANTHER" id="PTHR34856">
    <property type="entry name" value="PROTEIN NRFD"/>
    <property type="match status" value="1"/>
</dbReference>
<reference evidence="8 9" key="1">
    <citation type="submission" date="2017-04" db="EMBL/GenBank/DDBJ databases">
        <authorList>
            <person name="Afonso C.L."/>
            <person name="Miller P.J."/>
            <person name="Scott M.A."/>
            <person name="Spackman E."/>
            <person name="Goraichik I."/>
            <person name="Dimitrov K.M."/>
            <person name="Suarez D.L."/>
            <person name="Swayne D.E."/>
        </authorList>
    </citation>
    <scope>NUCLEOTIDE SEQUENCE [LARGE SCALE GENOMIC DNA]</scope>
    <source>
        <strain evidence="8 9">DSM 3385</strain>
    </source>
</reference>
<gene>
    <name evidence="8" type="ORF">SAMN02746065_101271</name>
</gene>
<feature type="transmembrane region" description="Helical" evidence="7">
    <location>
        <begin position="164"/>
        <end position="188"/>
    </location>
</feature>
<dbReference type="PANTHER" id="PTHR34856:SF2">
    <property type="entry name" value="PROTEIN NRFD"/>
    <property type="match status" value="1"/>
</dbReference>
<comment type="subcellular location">
    <subcellularLocation>
        <location evidence="1">Cell membrane</location>
        <topology evidence="1">Multi-pass membrane protein</topology>
    </subcellularLocation>
</comment>
<evidence type="ECO:0000256" key="2">
    <source>
        <dbReference type="ARBA" id="ARBA00008929"/>
    </source>
</evidence>
<organism evidence="8 9">
    <name type="scientific">Desulfocicer vacuolatum DSM 3385</name>
    <dbReference type="NCBI Taxonomy" id="1121400"/>
    <lineage>
        <taxon>Bacteria</taxon>
        <taxon>Pseudomonadati</taxon>
        <taxon>Thermodesulfobacteriota</taxon>
        <taxon>Desulfobacteria</taxon>
        <taxon>Desulfobacterales</taxon>
        <taxon>Desulfobacteraceae</taxon>
        <taxon>Desulfocicer</taxon>
    </lineage>
</organism>
<dbReference type="Proteomes" id="UP000192418">
    <property type="component" value="Unassembled WGS sequence"/>
</dbReference>
<dbReference type="EMBL" id="FWXY01000001">
    <property type="protein sequence ID" value="SMC38645.1"/>
    <property type="molecule type" value="Genomic_DNA"/>
</dbReference>
<comment type="similarity">
    <text evidence="2">Belongs to the NrfD family.</text>
</comment>
<feature type="transmembrane region" description="Helical" evidence="7">
    <location>
        <begin position="63"/>
        <end position="84"/>
    </location>
</feature>
<evidence type="ECO:0000256" key="6">
    <source>
        <dbReference type="ARBA" id="ARBA00023136"/>
    </source>
</evidence>
<feature type="transmembrane region" description="Helical" evidence="7">
    <location>
        <begin position="31"/>
        <end position="51"/>
    </location>
</feature>
<keyword evidence="6 7" id="KW-0472">Membrane</keyword>
<evidence type="ECO:0000256" key="7">
    <source>
        <dbReference type="SAM" id="Phobius"/>
    </source>
</evidence>
<accession>A0A1W1YR09</accession>
<dbReference type="AlphaFoldDB" id="A0A1W1YR09"/>
<keyword evidence="4 7" id="KW-0812">Transmembrane</keyword>
<dbReference type="InterPro" id="IPR005614">
    <property type="entry name" value="NrfD-like"/>
</dbReference>
<feature type="transmembrane region" description="Helical" evidence="7">
    <location>
        <begin position="200"/>
        <end position="224"/>
    </location>
</feature>
<proteinExistence type="inferred from homology"/>
<evidence type="ECO:0000313" key="8">
    <source>
        <dbReference type="EMBL" id="SMC38645.1"/>
    </source>
</evidence>
<keyword evidence="5 7" id="KW-1133">Transmembrane helix</keyword>
<evidence type="ECO:0000313" key="9">
    <source>
        <dbReference type="Proteomes" id="UP000192418"/>
    </source>
</evidence>
<dbReference type="InterPro" id="IPR052049">
    <property type="entry name" value="Electron_transfer_protein"/>
</dbReference>
<keyword evidence="3" id="KW-1003">Cell membrane</keyword>
<feature type="transmembrane region" description="Helical" evidence="7">
    <location>
        <begin position="236"/>
        <end position="254"/>
    </location>
</feature>
<feature type="transmembrane region" description="Helical" evidence="7">
    <location>
        <begin position="104"/>
        <end position="124"/>
    </location>
</feature>
<feature type="transmembrane region" description="Helical" evidence="7">
    <location>
        <begin position="286"/>
        <end position="307"/>
    </location>
</feature>